<dbReference type="InterPro" id="IPR001806">
    <property type="entry name" value="Small_GTPase"/>
</dbReference>
<keyword evidence="1" id="KW-0547">Nucleotide-binding</keyword>
<dbReference type="InterPro" id="IPR027417">
    <property type="entry name" value="P-loop_NTPase"/>
</dbReference>
<dbReference type="PROSITE" id="PS51419">
    <property type="entry name" value="RAB"/>
    <property type="match status" value="1"/>
</dbReference>
<dbReference type="Pfam" id="PF00071">
    <property type="entry name" value="Ras"/>
    <property type="match status" value="2"/>
</dbReference>
<sequence length="411" mass="46982">MKAPYIYKLCLIGPCGAGKSSIAHRLVAHTFDPTYRATRMATQLFWRHSENSHDIMFEIEDTPGIMADTTESGELKRQGQSEVEELLRPLVWFEKRRKDKNSKRAPTLDEKQPLIKDGKPRISSAVGSGKGKKDAWSMKSVGAFAEQAYARTAAAFGGSTSQHSNPIGQDRKRLGFVVVADLSSESSFEAAYAIVDRLFDRLQFNHLEDPMTCPVSVIIVGNKSELGGGHRAMAEEEELRNEILDRYANPRAEPKHNVLYVECSARTNTGLEQVMLTSLERIRQLPTRNRIRTSRLRTTGFFAQTKRKIFDCCPWCFDVDEGCKFFNRQILRPFCAKLGLYQYLCECRPLKAGLKQIGKLWDRLCKFRWLCDWCPPFMLRLRKEVTTEEDEADFEKAEQDAREEENATQET</sequence>
<evidence type="ECO:0000256" key="2">
    <source>
        <dbReference type="ARBA" id="ARBA00023134"/>
    </source>
</evidence>
<dbReference type="InterPro" id="IPR050227">
    <property type="entry name" value="Rab"/>
</dbReference>
<evidence type="ECO:0000256" key="3">
    <source>
        <dbReference type="SAM" id="MobiDB-lite"/>
    </source>
</evidence>
<accession>A0A7S2H3B8</accession>
<dbReference type="PROSITE" id="PS51421">
    <property type="entry name" value="RAS"/>
    <property type="match status" value="1"/>
</dbReference>
<protein>
    <submittedName>
        <fullName evidence="4">Uncharacterized protein</fullName>
    </submittedName>
</protein>
<evidence type="ECO:0000313" key="4">
    <source>
        <dbReference type="EMBL" id="CAD9479315.1"/>
    </source>
</evidence>
<dbReference type="EMBL" id="HBGU01045362">
    <property type="protein sequence ID" value="CAD9479315.1"/>
    <property type="molecule type" value="Transcribed_RNA"/>
</dbReference>
<gene>
    <name evidence="4" type="ORF">CBRE1094_LOCUS24708</name>
</gene>
<feature type="compositionally biased region" description="Basic and acidic residues" evidence="3">
    <location>
        <begin position="106"/>
        <end position="120"/>
    </location>
</feature>
<feature type="region of interest" description="Disordered" evidence="3">
    <location>
        <begin position="101"/>
        <end position="130"/>
    </location>
</feature>
<reference evidence="4" key="1">
    <citation type="submission" date="2021-01" db="EMBL/GenBank/DDBJ databases">
        <authorList>
            <person name="Corre E."/>
            <person name="Pelletier E."/>
            <person name="Niang G."/>
            <person name="Scheremetjew M."/>
            <person name="Finn R."/>
            <person name="Kale V."/>
            <person name="Holt S."/>
            <person name="Cochrane G."/>
            <person name="Meng A."/>
            <person name="Brown T."/>
            <person name="Cohen L."/>
        </authorList>
    </citation>
    <scope>NUCLEOTIDE SEQUENCE</scope>
    <source>
        <strain evidence="4">UTEX LB 985</strain>
    </source>
</reference>
<proteinExistence type="predicted"/>
<dbReference type="PANTHER" id="PTHR47977">
    <property type="entry name" value="RAS-RELATED PROTEIN RAB"/>
    <property type="match status" value="1"/>
</dbReference>
<name>A0A7S2H3B8_9EUKA</name>
<evidence type="ECO:0000256" key="1">
    <source>
        <dbReference type="ARBA" id="ARBA00022741"/>
    </source>
</evidence>
<keyword evidence="2" id="KW-0342">GTP-binding</keyword>
<dbReference type="AlphaFoldDB" id="A0A7S2H3B8"/>
<feature type="region of interest" description="Disordered" evidence="3">
    <location>
        <begin position="386"/>
        <end position="411"/>
    </location>
</feature>
<dbReference type="SUPFAM" id="SSF52540">
    <property type="entry name" value="P-loop containing nucleoside triphosphate hydrolases"/>
    <property type="match status" value="1"/>
</dbReference>
<dbReference type="GO" id="GO:0003924">
    <property type="term" value="F:GTPase activity"/>
    <property type="evidence" value="ECO:0007669"/>
    <property type="project" value="InterPro"/>
</dbReference>
<dbReference type="CDD" id="cd00882">
    <property type="entry name" value="Ras_like_GTPase"/>
    <property type="match status" value="1"/>
</dbReference>
<dbReference type="Gene3D" id="3.40.50.300">
    <property type="entry name" value="P-loop containing nucleotide triphosphate hydrolases"/>
    <property type="match status" value="1"/>
</dbReference>
<feature type="compositionally biased region" description="Acidic residues" evidence="3">
    <location>
        <begin position="401"/>
        <end position="411"/>
    </location>
</feature>
<dbReference type="GO" id="GO:0005525">
    <property type="term" value="F:GTP binding"/>
    <property type="evidence" value="ECO:0007669"/>
    <property type="project" value="UniProtKB-KW"/>
</dbReference>
<organism evidence="4">
    <name type="scientific">Haptolina brevifila</name>
    <dbReference type="NCBI Taxonomy" id="156173"/>
    <lineage>
        <taxon>Eukaryota</taxon>
        <taxon>Haptista</taxon>
        <taxon>Haptophyta</taxon>
        <taxon>Prymnesiophyceae</taxon>
        <taxon>Prymnesiales</taxon>
        <taxon>Prymnesiaceae</taxon>
        <taxon>Haptolina</taxon>
    </lineage>
</organism>